<reference evidence="2 3" key="1">
    <citation type="submission" date="2023-11" db="EMBL/GenBank/DDBJ databases">
        <authorList>
            <person name="Okamura Y."/>
        </authorList>
    </citation>
    <scope>NUCLEOTIDE SEQUENCE [LARGE SCALE GENOMIC DNA]</scope>
</reference>
<sequence>MRPNYYYYAGSNNKRCAGKHFCNFVYAVIAEEHGAAARHTRRRSPKTPRPTVTSTNRRGGARAAPAPPRSAHHRPAMARLPSHRSLPSHIYAYDKHCTYY</sequence>
<comment type="caution">
    <text evidence="2">The sequence shown here is derived from an EMBL/GenBank/DDBJ whole genome shotgun (WGS) entry which is preliminary data.</text>
</comment>
<feature type="region of interest" description="Disordered" evidence="1">
    <location>
        <begin position="35"/>
        <end position="83"/>
    </location>
</feature>
<evidence type="ECO:0000256" key="1">
    <source>
        <dbReference type="SAM" id="MobiDB-lite"/>
    </source>
</evidence>
<dbReference type="AlphaFoldDB" id="A0AAV1JYX4"/>
<keyword evidence="3" id="KW-1185">Reference proteome</keyword>
<dbReference type="Proteomes" id="UP001497472">
    <property type="component" value="Unassembled WGS sequence"/>
</dbReference>
<feature type="compositionally biased region" description="Low complexity" evidence="1">
    <location>
        <begin position="49"/>
        <end position="64"/>
    </location>
</feature>
<protein>
    <submittedName>
        <fullName evidence="2">Uncharacterized protein</fullName>
    </submittedName>
</protein>
<proteinExistence type="predicted"/>
<dbReference type="EMBL" id="CAVLEF010000279">
    <property type="protein sequence ID" value="CAK1554704.1"/>
    <property type="molecule type" value="Genomic_DNA"/>
</dbReference>
<name>A0AAV1JYX4_9NEOP</name>
<gene>
    <name evidence="2" type="ORF">LNINA_LOCUS13589</name>
</gene>
<organism evidence="2 3">
    <name type="scientific">Leptosia nina</name>
    <dbReference type="NCBI Taxonomy" id="320188"/>
    <lineage>
        <taxon>Eukaryota</taxon>
        <taxon>Metazoa</taxon>
        <taxon>Ecdysozoa</taxon>
        <taxon>Arthropoda</taxon>
        <taxon>Hexapoda</taxon>
        <taxon>Insecta</taxon>
        <taxon>Pterygota</taxon>
        <taxon>Neoptera</taxon>
        <taxon>Endopterygota</taxon>
        <taxon>Lepidoptera</taxon>
        <taxon>Glossata</taxon>
        <taxon>Ditrysia</taxon>
        <taxon>Papilionoidea</taxon>
        <taxon>Pieridae</taxon>
        <taxon>Pierinae</taxon>
        <taxon>Leptosia</taxon>
    </lineage>
</organism>
<evidence type="ECO:0000313" key="3">
    <source>
        <dbReference type="Proteomes" id="UP001497472"/>
    </source>
</evidence>
<evidence type="ECO:0000313" key="2">
    <source>
        <dbReference type="EMBL" id="CAK1554704.1"/>
    </source>
</evidence>
<feature type="compositionally biased region" description="Basic residues" evidence="1">
    <location>
        <begin position="36"/>
        <end position="46"/>
    </location>
</feature>
<accession>A0AAV1JYX4</accession>